<reference evidence="1" key="1">
    <citation type="submission" date="2022-11" db="EMBL/GenBank/DDBJ databases">
        <title>Genome Sequence of Nemania bipapillata.</title>
        <authorList>
            <person name="Buettner E."/>
        </authorList>
    </citation>
    <scope>NUCLEOTIDE SEQUENCE</scope>
    <source>
        <strain evidence="1">CP14</strain>
    </source>
</reference>
<evidence type="ECO:0000313" key="2">
    <source>
        <dbReference type="Proteomes" id="UP001153334"/>
    </source>
</evidence>
<sequence length="501" mass="55527">MQNSPWNPAFRDIEHRKRPRNEEDSTKPNDKKKNKPWRSSRKVDILLNSMDPGLGWGLAAEAERMSPPPMPSDDQNDSTRQKFNTQFPKRRTKKRKKRYVLPIVISSDADAVKIMTCPDSGSDENIISLEFVNRLGLKIYNSGYKPRRFSLANGKIMEAIGQVTAQCSFGAGSPSDTSILDCIFHVFKSLAVPMIMGMEFLEQTETLSKHRDRLVERLVPSMQALRVNSVGRSRRNLICRLDTYIGCASADTGSDLDLVSLKFARSRAFRIESAYEQLEFADCSVGHTVGVIKASFSVGNLGGVDGFLPRGNVIDLDFYVLEDLNSDILVGQDTINDLDVFSLHTESFIPSIPKLDSPINFAAELSLEDQRENARREAARSEIEKLTGLTKLQAQEDEAARILKFEEEREARLRPHMKSATNAKSADPASNDDTGDSSTGTQRNMPSETLPNHDPPPTSPVSRCPPAHEDAQSPTALSPIVEIPVGSPIDDSRTSPPIPTT</sequence>
<keyword evidence="2" id="KW-1185">Reference proteome</keyword>
<protein>
    <submittedName>
        <fullName evidence="1">Uncharacterized protein</fullName>
    </submittedName>
</protein>
<comment type="caution">
    <text evidence="1">The sequence shown here is derived from an EMBL/GenBank/DDBJ whole genome shotgun (WGS) entry which is preliminary data.</text>
</comment>
<accession>A0ACC2ICH1</accession>
<proteinExistence type="predicted"/>
<name>A0ACC2ICH1_9PEZI</name>
<organism evidence="1 2">
    <name type="scientific">Nemania bipapillata</name>
    <dbReference type="NCBI Taxonomy" id="110536"/>
    <lineage>
        <taxon>Eukaryota</taxon>
        <taxon>Fungi</taxon>
        <taxon>Dikarya</taxon>
        <taxon>Ascomycota</taxon>
        <taxon>Pezizomycotina</taxon>
        <taxon>Sordariomycetes</taxon>
        <taxon>Xylariomycetidae</taxon>
        <taxon>Xylariales</taxon>
        <taxon>Xylariaceae</taxon>
        <taxon>Nemania</taxon>
    </lineage>
</organism>
<evidence type="ECO:0000313" key="1">
    <source>
        <dbReference type="EMBL" id="KAJ8112905.1"/>
    </source>
</evidence>
<gene>
    <name evidence="1" type="ORF">ONZ43_g5279</name>
</gene>
<dbReference type="EMBL" id="JAPESX010001591">
    <property type="protein sequence ID" value="KAJ8112905.1"/>
    <property type="molecule type" value="Genomic_DNA"/>
</dbReference>
<dbReference type="Proteomes" id="UP001153334">
    <property type="component" value="Unassembled WGS sequence"/>
</dbReference>